<protein>
    <submittedName>
        <fullName evidence="5">CatB-related O-acetyltransferase</fullName>
    </submittedName>
</protein>
<dbReference type="InterPro" id="IPR011004">
    <property type="entry name" value="Trimer_LpxA-like_sf"/>
</dbReference>
<name>A0A4R0EMW3_9GAMM</name>
<dbReference type="Proteomes" id="UP000291380">
    <property type="component" value="Unassembled WGS sequence"/>
</dbReference>
<dbReference type="GO" id="GO:0016746">
    <property type="term" value="F:acyltransferase activity"/>
    <property type="evidence" value="ECO:0007669"/>
    <property type="project" value="UniProtKB-KW"/>
</dbReference>
<comment type="caution">
    <text evidence="5">The sequence shown here is derived from an EMBL/GenBank/DDBJ whole genome shotgun (WGS) entry which is preliminary data.</text>
</comment>
<evidence type="ECO:0000256" key="3">
    <source>
        <dbReference type="ARBA" id="ARBA00022737"/>
    </source>
</evidence>
<dbReference type="OrthoDB" id="9815592at2"/>
<reference evidence="5 6" key="1">
    <citation type="submission" date="2019-02" db="EMBL/GenBank/DDBJ databases">
        <title>High diversity of culturable Acinetobacter species in natural soil and water ecosystems.</title>
        <authorList>
            <person name="Radolfova-Krizova L."/>
            <person name="Nemec A."/>
        </authorList>
    </citation>
    <scope>NUCLEOTIDE SEQUENCE [LARGE SCALE GENOMIC DNA]</scope>
    <source>
        <strain evidence="5 6">ANC 4281</strain>
    </source>
</reference>
<dbReference type="AlphaFoldDB" id="A0A4R0EMW3"/>
<dbReference type="InterPro" id="IPR001451">
    <property type="entry name" value="Hexapep"/>
</dbReference>
<dbReference type="EMBL" id="SJOA01000007">
    <property type="protein sequence ID" value="TCB59732.1"/>
    <property type="molecule type" value="Genomic_DNA"/>
</dbReference>
<dbReference type="PROSITE" id="PS00101">
    <property type="entry name" value="HEXAPEP_TRANSFERASES"/>
    <property type="match status" value="1"/>
</dbReference>
<dbReference type="InterPro" id="IPR050179">
    <property type="entry name" value="Trans_hexapeptide_repeat"/>
</dbReference>
<sequence length="135" mass="14987">MIIGGSSHPMHFVSMSSVFLSHKDSSQIKLGNLDYLPKDKTLIGHDVWIGNRVIIKSGVKVGTGAVIGAGSVVTKDIPDYAVVAGNPAKIIRYRFDEEMIYQLLASKWWELSEANLRKLSPYVDDPIKFLKEVDL</sequence>
<proteinExistence type="inferred from homology"/>
<dbReference type="PANTHER" id="PTHR43300">
    <property type="entry name" value="ACETYLTRANSFERASE"/>
    <property type="match status" value="1"/>
</dbReference>
<evidence type="ECO:0000256" key="4">
    <source>
        <dbReference type="ARBA" id="ARBA00023315"/>
    </source>
</evidence>
<comment type="similarity">
    <text evidence="1">Belongs to the transferase hexapeptide repeat family.</text>
</comment>
<dbReference type="CDD" id="cd03349">
    <property type="entry name" value="LbH_XAT"/>
    <property type="match status" value="1"/>
</dbReference>
<accession>A0A4R0EMW3</accession>
<evidence type="ECO:0000313" key="6">
    <source>
        <dbReference type="Proteomes" id="UP000291380"/>
    </source>
</evidence>
<gene>
    <name evidence="5" type="ORF">E0H85_07640</name>
</gene>
<evidence type="ECO:0000256" key="1">
    <source>
        <dbReference type="ARBA" id="ARBA00007274"/>
    </source>
</evidence>
<organism evidence="5 6">
    <name type="scientific">Acinetobacter terrae</name>
    <dbReference type="NCBI Taxonomy" id="2731247"/>
    <lineage>
        <taxon>Bacteria</taxon>
        <taxon>Pseudomonadati</taxon>
        <taxon>Pseudomonadota</taxon>
        <taxon>Gammaproteobacteria</taxon>
        <taxon>Moraxellales</taxon>
        <taxon>Moraxellaceae</taxon>
        <taxon>Acinetobacter</taxon>
        <taxon>Acinetobacter Taxon 24</taxon>
    </lineage>
</organism>
<dbReference type="PANTHER" id="PTHR43300:SF11">
    <property type="entry name" value="ACETYLTRANSFERASE RV3034C-RELATED"/>
    <property type="match status" value="1"/>
</dbReference>
<dbReference type="InterPro" id="IPR018357">
    <property type="entry name" value="Hexapep_transf_CS"/>
</dbReference>
<evidence type="ECO:0000256" key="2">
    <source>
        <dbReference type="ARBA" id="ARBA00022679"/>
    </source>
</evidence>
<keyword evidence="2 5" id="KW-0808">Transferase</keyword>
<keyword evidence="3" id="KW-0677">Repeat</keyword>
<keyword evidence="4" id="KW-0012">Acyltransferase</keyword>
<dbReference type="SUPFAM" id="SSF51161">
    <property type="entry name" value="Trimeric LpxA-like enzymes"/>
    <property type="match status" value="1"/>
</dbReference>
<dbReference type="Pfam" id="PF00132">
    <property type="entry name" value="Hexapep"/>
    <property type="match status" value="1"/>
</dbReference>
<dbReference type="Gene3D" id="2.160.10.10">
    <property type="entry name" value="Hexapeptide repeat proteins"/>
    <property type="match status" value="1"/>
</dbReference>
<evidence type="ECO:0000313" key="5">
    <source>
        <dbReference type="EMBL" id="TCB59732.1"/>
    </source>
</evidence>